<dbReference type="AlphaFoldDB" id="A0A9P7QGN8"/>
<reference evidence="2 3" key="1">
    <citation type="journal article" date="2020" name="bioRxiv">
        <title>Whole genome comparisons of ergot fungi reveals the divergence and evolution of species within the genus Claviceps are the result of varying mechanisms driving genome evolution and host range expansion.</title>
        <authorList>
            <person name="Wyka S.A."/>
            <person name="Mondo S.J."/>
            <person name="Liu M."/>
            <person name="Dettman J."/>
            <person name="Nalam V."/>
            <person name="Broders K.D."/>
        </authorList>
    </citation>
    <scope>NUCLEOTIDE SEQUENCE [LARGE SCALE GENOMIC DNA]</scope>
    <source>
        <strain evidence="2 3">Clav52</strain>
    </source>
</reference>
<evidence type="ECO:0000256" key="1">
    <source>
        <dbReference type="SAM" id="MobiDB-lite"/>
    </source>
</evidence>
<name>A0A9P7QGN8_9HYPO</name>
<proteinExistence type="predicted"/>
<feature type="compositionally biased region" description="Low complexity" evidence="1">
    <location>
        <begin position="1"/>
        <end position="10"/>
    </location>
</feature>
<dbReference type="Proteomes" id="UP000707071">
    <property type="component" value="Unassembled WGS sequence"/>
</dbReference>
<dbReference type="EMBL" id="SRRH01000209">
    <property type="protein sequence ID" value="KAG6294830.1"/>
    <property type="molecule type" value="Genomic_DNA"/>
</dbReference>
<sequence>MRLAQAGLARLGRRSSGSDRDLVEVEDACKCQYRFINEYDPVATLQRIRVGSVRRNGPLDEGFGVKLRRPVHGCIMHDYGHLHCHLITMTGPNGDKRHVRDDFG</sequence>
<comment type="caution">
    <text evidence="2">The sequence shown here is derived from an EMBL/GenBank/DDBJ whole genome shotgun (WGS) entry which is preliminary data.</text>
</comment>
<protein>
    <submittedName>
        <fullName evidence="2">Uncharacterized protein</fullName>
    </submittedName>
</protein>
<keyword evidence="3" id="KW-1185">Reference proteome</keyword>
<feature type="region of interest" description="Disordered" evidence="1">
    <location>
        <begin position="1"/>
        <end position="20"/>
    </location>
</feature>
<accession>A0A9P7QGN8</accession>
<organism evidence="2 3">
    <name type="scientific">Claviceps aff. purpurea</name>
    <dbReference type="NCBI Taxonomy" id="1967640"/>
    <lineage>
        <taxon>Eukaryota</taxon>
        <taxon>Fungi</taxon>
        <taxon>Dikarya</taxon>
        <taxon>Ascomycota</taxon>
        <taxon>Pezizomycotina</taxon>
        <taxon>Sordariomycetes</taxon>
        <taxon>Hypocreomycetidae</taxon>
        <taxon>Hypocreales</taxon>
        <taxon>Clavicipitaceae</taxon>
        <taxon>Claviceps</taxon>
    </lineage>
</organism>
<gene>
    <name evidence="2" type="ORF">E4U09_002455</name>
</gene>
<evidence type="ECO:0000313" key="2">
    <source>
        <dbReference type="EMBL" id="KAG6294830.1"/>
    </source>
</evidence>
<evidence type="ECO:0000313" key="3">
    <source>
        <dbReference type="Proteomes" id="UP000707071"/>
    </source>
</evidence>